<dbReference type="AlphaFoldDB" id="A0A315V9Z0"/>
<organism evidence="1 2">
    <name type="scientific">Gambusia affinis</name>
    <name type="common">Western mosquitofish</name>
    <name type="synonym">Heterandria affinis</name>
    <dbReference type="NCBI Taxonomy" id="33528"/>
    <lineage>
        <taxon>Eukaryota</taxon>
        <taxon>Metazoa</taxon>
        <taxon>Chordata</taxon>
        <taxon>Craniata</taxon>
        <taxon>Vertebrata</taxon>
        <taxon>Euteleostomi</taxon>
        <taxon>Actinopterygii</taxon>
        <taxon>Neopterygii</taxon>
        <taxon>Teleostei</taxon>
        <taxon>Neoteleostei</taxon>
        <taxon>Acanthomorphata</taxon>
        <taxon>Ovalentaria</taxon>
        <taxon>Atherinomorphae</taxon>
        <taxon>Cyprinodontiformes</taxon>
        <taxon>Poeciliidae</taxon>
        <taxon>Poeciliinae</taxon>
        <taxon>Gambusia</taxon>
    </lineage>
</organism>
<name>A0A315V9Z0_GAMAF</name>
<evidence type="ECO:0000313" key="2">
    <source>
        <dbReference type="Proteomes" id="UP000250572"/>
    </source>
</evidence>
<gene>
    <name evidence="1" type="ORF">CCH79_00006808</name>
</gene>
<comment type="caution">
    <text evidence="1">The sequence shown here is derived from an EMBL/GenBank/DDBJ whole genome shotgun (WGS) entry which is preliminary data.</text>
</comment>
<proteinExistence type="predicted"/>
<dbReference type="Proteomes" id="UP000250572">
    <property type="component" value="Unassembled WGS sequence"/>
</dbReference>
<evidence type="ECO:0000313" key="1">
    <source>
        <dbReference type="EMBL" id="PWA19637.1"/>
    </source>
</evidence>
<sequence length="441" mass="48847">MQPVAPKSTHASYSDVTVPSFHSIRISPRATLGEECGKCMACSVRAALSLGAGDPGMLISGVGAYDFRTQTTFLLLAQHKETERKEIGESEILKIHVWLVYQSLPDPGQKNQSGIFCGTQVKPVLYQSYVAFLCASPSLASRLSFHILATSSIFENAGPQNNAFILLPRCSQTFSGVEAAERLDFWEPAPFLDRRVWAALSNSSSLVPPFIPRRLSVSSMAPLKRNQTCDRVSFGKSAISVRVLTNDLEVVNSGHVNMLVSLIAVTDGDEQQFIEDLSTWELKETRRKKVAGPAAPKGARGASARAVEDEAWWRMKRVKMEIHMEKAPVALGCCGPHILEVAEEHKVLADHNKPVDYLGMQVVVQKDFGDLGNHRDLKTVVQDKDQQPLQGEGSHCWLDHRNRQQDKDPQAHYVDQPEACCRVEVSEVELSEDHRTLLPLI</sequence>
<reference evidence="1 2" key="1">
    <citation type="journal article" date="2018" name="G3 (Bethesda)">
        <title>A High-Quality Reference Genome for the Invasive Mosquitofish Gambusia affinis Using a Chicago Library.</title>
        <authorList>
            <person name="Hoffberg S.L."/>
            <person name="Troendle N.J."/>
            <person name="Glenn T.C."/>
            <person name="Mahmud O."/>
            <person name="Louha S."/>
            <person name="Chalopin D."/>
            <person name="Bennetzen J.L."/>
            <person name="Mauricio R."/>
        </authorList>
    </citation>
    <scope>NUCLEOTIDE SEQUENCE [LARGE SCALE GENOMIC DNA]</scope>
    <source>
        <strain evidence="1">NE01/NJP1002.9</strain>
        <tissue evidence="1">Muscle</tissue>
    </source>
</reference>
<keyword evidence="2" id="KW-1185">Reference proteome</keyword>
<accession>A0A315V9Z0</accession>
<dbReference type="EMBL" id="NHOQ01002094">
    <property type="protein sequence ID" value="PWA19637.1"/>
    <property type="molecule type" value="Genomic_DNA"/>
</dbReference>
<protein>
    <submittedName>
        <fullName evidence="1">Uncharacterized protein</fullName>
    </submittedName>
</protein>